<dbReference type="InterPro" id="IPR003615">
    <property type="entry name" value="HNH_nuc"/>
</dbReference>
<dbReference type="KEGG" id="many:MANY_36070"/>
<dbReference type="Pfam" id="PF02720">
    <property type="entry name" value="DUF222"/>
    <property type="match status" value="1"/>
</dbReference>
<name>A0A6N4W8E5_9MYCO</name>
<keyword evidence="4" id="KW-1185">Reference proteome</keyword>
<protein>
    <recommendedName>
        <fullName evidence="2">HNH nuclease domain-containing protein</fullName>
    </recommendedName>
</protein>
<accession>A0A6N4W8E5</accession>
<dbReference type="RefSeq" id="WP_163805458.1">
    <property type="nucleotide sequence ID" value="NZ_AP022620.1"/>
</dbReference>
<dbReference type="SMART" id="SM00507">
    <property type="entry name" value="HNHc"/>
    <property type="match status" value="1"/>
</dbReference>
<feature type="domain" description="HNH nuclease" evidence="2">
    <location>
        <begin position="352"/>
        <end position="403"/>
    </location>
</feature>
<evidence type="ECO:0000313" key="4">
    <source>
        <dbReference type="Proteomes" id="UP000467249"/>
    </source>
</evidence>
<feature type="region of interest" description="Disordered" evidence="1">
    <location>
        <begin position="265"/>
        <end position="285"/>
    </location>
</feature>
<proteinExistence type="predicted"/>
<sequence>MFDTGLVSADDGAVVAAIEEWAVAEAKAAAQRIAAIGELVRRRCSGDQRDRWACDSWDSAAAEVSAALGIPHGRASGEMHLSEAMRYRLPQVGALFLAGRLSYQVCRAISWRTMNVGDDEALALIDAALAQAAVAWGPMSDYKLAQAIDVWIDRYDPGALRRTRVTARSRDVRLGSKDEAAGTTTLTGRLFTTDAALLDRRLTQMAHAVCDDDPRTIGQRRADALGALAAGSDRLACTCGSPECASGADDGRASSIVIHVLSEAEALEGQPDPAMSGETTPPRVTRDTPLAEALAPNPEPAPTAKPSTAVLTGRGGVVAPALLAQMIRSGAKVRHVRRPSDKPESGYRPSAALAEFVRMRDLTCRFPNCDVPADMCDIDHTVPWPAGPTHASNLSCKCRKHHLLKTFWDGWSDRQLPDGTLIWTSPAGRRYVTHPGSRLLIPQWVTTTDELPAPSDRPVRATGLTMPMRRRTRAAQRAANITRERAMNDAYVADRNAPAPF</sequence>
<dbReference type="AlphaFoldDB" id="A0A6N4W8E5"/>
<dbReference type="EMBL" id="AP022620">
    <property type="protein sequence ID" value="BBZ78270.1"/>
    <property type="molecule type" value="Genomic_DNA"/>
</dbReference>
<dbReference type="CDD" id="cd00085">
    <property type="entry name" value="HNHc"/>
    <property type="match status" value="1"/>
</dbReference>
<evidence type="ECO:0000313" key="3">
    <source>
        <dbReference type="EMBL" id="BBZ78270.1"/>
    </source>
</evidence>
<gene>
    <name evidence="3" type="ORF">MANY_36070</name>
</gene>
<dbReference type="Proteomes" id="UP000467249">
    <property type="component" value="Chromosome"/>
</dbReference>
<reference evidence="3 4" key="1">
    <citation type="journal article" date="2019" name="Emerg. Microbes Infect.">
        <title>Comprehensive subspecies identification of 175 nontuberculous mycobacteria species based on 7547 genomic profiles.</title>
        <authorList>
            <person name="Matsumoto Y."/>
            <person name="Kinjo T."/>
            <person name="Motooka D."/>
            <person name="Nabeya D."/>
            <person name="Jung N."/>
            <person name="Uechi K."/>
            <person name="Horii T."/>
            <person name="Iida T."/>
            <person name="Fujita J."/>
            <person name="Nakamura S."/>
        </authorList>
    </citation>
    <scope>NUCLEOTIDE SEQUENCE [LARGE SCALE GENOMIC DNA]</scope>
    <source>
        <strain evidence="3 4">JCM 30275</strain>
    </source>
</reference>
<evidence type="ECO:0000259" key="2">
    <source>
        <dbReference type="SMART" id="SM00507"/>
    </source>
</evidence>
<dbReference type="InterPro" id="IPR003870">
    <property type="entry name" value="DUF222"/>
</dbReference>
<evidence type="ECO:0000256" key="1">
    <source>
        <dbReference type="SAM" id="MobiDB-lite"/>
    </source>
</evidence>
<organism evidence="3 4">
    <name type="scientific">Mycolicibacterium anyangense</name>
    <dbReference type="NCBI Taxonomy" id="1431246"/>
    <lineage>
        <taxon>Bacteria</taxon>
        <taxon>Bacillati</taxon>
        <taxon>Actinomycetota</taxon>
        <taxon>Actinomycetes</taxon>
        <taxon>Mycobacteriales</taxon>
        <taxon>Mycobacteriaceae</taxon>
        <taxon>Mycolicibacterium</taxon>
    </lineage>
</organism>